<dbReference type="Gene3D" id="3.40.50.10090">
    <property type="match status" value="1"/>
</dbReference>
<dbReference type="SUPFAM" id="SSF69618">
    <property type="entry name" value="HemD-like"/>
    <property type="match status" value="1"/>
</dbReference>
<dbReference type="InterPro" id="IPR036108">
    <property type="entry name" value="4pyrrol_syn_uPrphyn_synt_sf"/>
</dbReference>
<keyword evidence="2" id="KW-0456">Lyase</keyword>
<sequence>MRPLVILRPEPGATLTAEKAGQMGFDEVVTAPLFKVRPVEWSPPDPDRFDAIVLTSANAARHAGAGLEPLRRLPVHAVGDATAKAARAAGLMVETVGDGGLEDLLVRLSKPRRLLHLCGQHRRTADPGEHVVVPVAVYSSVARDEPRGLDRLPGSVVCVHSPRAGKRLAELVERDGVERGATTIAAISDAAAEACGTGWEAVEVATSPDDSAVLALAKRLCERDGE</sequence>
<proteinExistence type="predicted"/>
<dbReference type="GO" id="GO:0033014">
    <property type="term" value="P:tetrapyrrole biosynthetic process"/>
    <property type="evidence" value="ECO:0007669"/>
    <property type="project" value="InterPro"/>
</dbReference>
<name>A0A839Z4I1_9SPHN</name>
<dbReference type="Proteomes" id="UP000578569">
    <property type="component" value="Unassembled WGS sequence"/>
</dbReference>
<dbReference type="RefSeq" id="WP_183934138.1">
    <property type="nucleotide sequence ID" value="NZ_JACICF010000002.1"/>
</dbReference>
<reference evidence="2 3" key="1">
    <citation type="submission" date="2020-08" db="EMBL/GenBank/DDBJ databases">
        <title>Genomic Encyclopedia of Type Strains, Phase IV (KMG-IV): sequencing the most valuable type-strain genomes for metagenomic binning, comparative biology and taxonomic classification.</title>
        <authorList>
            <person name="Goeker M."/>
        </authorList>
    </citation>
    <scope>NUCLEOTIDE SEQUENCE [LARGE SCALE GENOMIC DNA]</scope>
    <source>
        <strain evidence="2 3">DSM 24194</strain>
    </source>
</reference>
<keyword evidence="3" id="KW-1185">Reference proteome</keyword>
<accession>A0A839Z4I1</accession>
<protein>
    <submittedName>
        <fullName evidence="2">Uroporphyrinogen-III synthase</fullName>
        <ecNumber evidence="2">4.2.1.75</ecNumber>
    </submittedName>
</protein>
<feature type="domain" description="Tetrapyrrole biosynthesis uroporphyrinogen III synthase" evidence="1">
    <location>
        <begin position="17"/>
        <end position="213"/>
    </location>
</feature>
<comment type="caution">
    <text evidence="2">The sequence shown here is derived from an EMBL/GenBank/DDBJ whole genome shotgun (WGS) entry which is preliminary data.</text>
</comment>
<dbReference type="Pfam" id="PF02602">
    <property type="entry name" value="HEM4"/>
    <property type="match status" value="1"/>
</dbReference>
<dbReference type="GO" id="GO:0004852">
    <property type="term" value="F:uroporphyrinogen-III synthase activity"/>
    <property type="evidence" value="ECO:0007669"/>
    <property type="project" value="UniProtKB-EC"/>
</dbReference>
<dbReference type="AlphaFoldDB" id="A0A839Z4I1"/>
<dbReference type="CDD" id="cd06578">
    <property type="entry name" value="HemD"/>
    <property type="match status" value="1"/>
</dbReference>
<gene>
    <name evidence="2" type="ORF">FHS50_001825</name>
</gene>
<evidence type="ECO:0000259" key="1">
    <source>
        <dbReference type="Pfam" id="PF02602"/>
    </source>
</evidence>
<dbReference type="EMBL" id="JACICF010000002">
    <property type="protein sequence ID" value="MBB3764763.1"/>
    <property type="molecule type" value="Genomic_DNA"/>
</dbReference>
<dbReference type="EC" id="4.2.1.75" evidence="2"/>
<organism evidence="2 3">
    <name type="scientific">Sphingomicrobium lutaoense</name>
    <dbReference type="NCBI Taxonomy" id="515949"/>
    <lineage>
        <taxon>Bacteria</taxon>
        <taxon>Pseudomonadati</taxon>
        <taxon>Pseudomonadota</taxon>
        <taxon>Alphaproteobacteria</taxon>
        <taxon>Sphingomonadales</taxon>
        <taxon>Sphingomonadaceae</taxon>
        <taxon>Sphingomicrobium</taxon>
    </lineage>
</organism>
<evidence type="ECO:0000313" key="2">
    <source>
        <dbReference type="EMBL" id="MBB3764763.1"/>
    </source>
</evidence>
<evidence type="ECO:0000313" key="3">
    <source>
        <dbReference type="Proteomes" id="UP000578569"/>
    </source>
</evidence>
<dbReference type="InterPro" id="IPR003754">
    <property type="entry name" value="4pyrrol_synth_uPrphyn_synth"/>
</dbReference>